<sequence>MADELFLDLDLGTQFGRLRFKTFEEFQAWNAEESAAWNWLISVMNTDGNLTNALSQGQYGLRQQLQNLINNYHGNPNLYRSEIKNALENWVSGGRAFSSKMPIGKFVLELSKTSPVSAAWATAALTAPPVSLNMSTQSSQSLDGIFRAMLWRNGLKGTASSEKAALDELFIQASNHYSQNASKAEEQSALIQRQHEMGEEEIALFKNSAQAALDDSRQQFNDAIGVGQAQLDLISKTYEAQLALQAPVLYWKQKASKHFTALWCMVGVVLVAMVVGTLGLIQEVKVLLPTIQPGKWPEPWKLGLILISLTMAIWIIRILMKVMLSQLHLHTDADERAVMSNAYLALLKRGKAMQDDDRELILSVLFRPSATGIVDDGGPATPIEIITRAVQGKEK</sequence>
<dbReference type="InterPro" id="IPR046159">
    <property type="entry name" value="DUF6161"/>
</dbReference>
<feature type="domain" description="DUF6161" evidence="2">
    <location>
        <begin position="185"/>
        <end position="376"/>
    </location>
</feature>
<evidence type="ECO:0000313" key="4">
    <source>
        <dbReference type="Proteomes" id="UP001165044"/>
    </source>
</evidence>
<gene>
    <name evidence="3" type="ORF">GETHED_25850</name>
</gene>
<protein>
    <recommendedName>
        <fullName evidence="2">DUF6161 domain-containing protein</fullName>
    </recommendedName>
</protein>
<reference evidence="3" key="1">
    <citation type="journal article" date="2023" name="Antonie Van Leeuwenhoek">
        <title>Mesoterricola silvestris gen. nov., sp. nov., Mesoterricola sediminis sp. nov., Geothrix oryzae sp. nov., Geothrix edaphica sp. nov., Geothrix rubra sp. nov., and Geothrix limicola sp. nov., six novel members of Acidobacteriota isolated from soils.</title>
        <authorList>
            <person name="Itoh H."/>
            <person name="Sugisawa Y."/>
            <person name="Mise K."/>
            <person name="Xu Z."/>
            <person name="Kuniyasu M."/>
            <person name="Ushijima N."/>
            <person name="Kawano K."/>
            <person name="Kobayashi E."/>
            <person name="Shiratori Y."/>
            <person name="Masuda Y."/>
            <person name="Senoo K."/>
        </authorList>
    </citation>
    <scope>NUCLEOTIDE SEQUENCE</scope>
    <source>
        <strain evidence="3">Red802</strain>
    </source>
</reference>
<dbReference type="EMBL" id="BSDC01000003">
    <property type="protein sequence ID" value="GLH68221.1"/>
    <property type="molecule type" value="Genomic_DNA"/>
</dbReference>
<dbReference type="Proteomes" id="UP001165044">
    <property type="component" value="Unassembled WGS sequence"/>
</dbReference>
<evidence type="ECO:0000259" key="2">
    <source>
        <dbReference type="Pfam" id="PF19658"/>
    </source>
</evidence>
<proteinExistence type="predicted"/>
<organism evidence="3 4">
    <name type="scientific">Geothrix edaphica</name>
    <dbReference type="NCBI Taxonomy" id="2927976"/>
    <lineage>
        <taxon>Bacteria</taxon>
        <taxon>Pseudomonadati</taxon>
        <taxon>Acidobacteriota</taxon>
        <taxon>Holophagae</taxon>
        <taxon>Holophagales</taxon>
        <taxon>Holophagaceae</taxon>
        <taxon>Geothrix</taxon>
    </lineage>
</organism>
<keyword evidence="1" id="KW-1133">Transmembrane helix</keyword>
<dbReference type="RefSeq" id="WP_285609997.1">
    <property type="nucleotide sequence ID" value="NZ_BSDC01000003.1"/>
</dbReference>
<evidence type="ECO:0000313" key="3">
    <source>
        <dbReference type="EMBL" id="GLH68221.1"/>
    </source>
</evidence>
<feature type="transmembrane region" description="Helical" evidence="1">
    <location>
        <begin position="259"/>
        <end position="282"/>
    </location>
</feature>
<name>A0ABQ5Q0R4_9BACT</name>
<comment type="caution">
    <text evidence="3">The sequence shown here is derived from an EMBL/GenBank/DDBJ whole genome shotgun (WGS) entry which is preliminary data.</text>
</comment>
<keyword evidence="4" id="KW-1185">Reference proteome</keyword>
<keyword evidence="1" id="KW-0812">Transmembrane</keyword>
<feature type="transmembrane region" description="Helical" evidence="1">
    <location>
        <begin position="302"/>
        <end position="320"/>
    </location>
</feature>
<evidence type="ECO:0000256" key="1">
    <source>
        <dbReference type="SAM" id="Phobius"/>
    </source>
</evidence>
<accession>A0ABQ5Q0R4</accession>
<dbReference type="Pfam" id="PF19658">
    <property type="entry name" value="DUF6161"/>
    <property type="match status" value="1"/>
</dbReference>
<keyword evidence="1" id="KW-0472">Membrane</keyword>